<dbReference type="eggNOG" id="COG0624">
    <property type="taxonomic scope" value="Bacteria"/>
</dbReference>
<dbReference type="GO" id="GO:0006508">
    <property type="term" value="P:proteolysis"/>
    <property type="evidence" value="ECO:0007669"/>
    <property type="project" value="UniProtKB-KW"/>
</dbReference>
<dbReference type="SUPFAM" id="SSF53187">
    <property type="entry name" value="Zn-dependent exopeptidases"/>
    <property type="match status" value="1"/>
</dbReference>
<dbReference type="Proteomes" id="UP000001916">
    <property type="component" value="Chromosome"/>
</dbReference>
<name>D7BH29_ALLS1</name>
<dbReference type="HOGENOM" id="CLU_029469_2_1_0"/>
<reference evidence="5 6" key="1">
    <citation type="journal article" date="2010" name="Stand. Genomic Sci.">
        <title>Complete genome sequence of Meiothermus silvanus type strain (VI-R2).</title>
        <authorList>
            <person name="Sikorski J."/>
            <person name="Tindall B.J."/>
            <person name="Lowry S."/>
            <person name="Lucas S."/>
            <person name="Nolan M."/>
            <person name="Copeland A."/>
            <person name="Glavina Del Rio T."/>
            <person name="Tice H."/>
            <person name="Cheng J.F."/>
            <person name="Han C."/>
            <person name="Pitluck S."/>
            <person name="Liolios K."/>
            <person name="Ivanova N."/>
            <person name="Mavromatis K."/>
            <person name="Mikhailova N."/>
            <person name="Pati A."/>
            <person name="Goodwin L."/>
            <person name="Chen A."/>
            <person name="Palaniappan K."/>
            <person name="Land M."/>
            <person name="Hauser L."/>
            <person name="Chang Y.J."/>
            <person name="Jeffries C.D."/>
            <person name="Rohde M."/>
            <person name="Goker M."/>
            <person name="Woyke T."/>
            <person name="Bristow J."/>
            <person name="Eisen J.A."/>
            <person name="Markowitz V."/>
            <person name="Hugenholtz P."/>
            <person name="Kyrpides N.C."/>
            <person name="Klenk H.P."/>
            <person name="Lapidus A."/>
        </authorList>
    </citation>
    <scope>NUCLEOTIDE SEQUENCE [LARGE SCALE GENOMIC DNA]</scope>
    <source>
        <strain evidence="6">ATCC 700542 / DSM 9946 / VI-R2</strain>
    </source>
</reference>
<organism evidence="5 6">
    <name type="scientific">Allomeiothermus silvanus (strain ATCC 700542 / DSM 9946 / NBRC 106475 / NCIMB 13440 / VI-R2)</name>
    <name type="common">Thermus silvanus</name>
    <dbReference type="NCBI Taxonomy" id="526227"/>
    <lineage>
        <taxon>Bacteria</taxon>
        <taxon>Thermotogati</taxon>
        <taxon>Deinococcota</taxon>
        <taxon>Deinococci</taxon>
        <taxon>Thermales</taxon>
        <taxon>Thermaceae</taxon>
        <taxon>Allomeiothermus</taxon>
    </lineage>
</organism>
<evidence type="ECO:0000313" key="5">
    <source>
        <dbReference type="EMBL" id="ADH63882.1"/>
    </source>
</evidence>
<accession>D7BH29</accession>
<dbReference type="Gene3D" id="3.40.630.10">
    <property type="entry name" value="Zn peptidases"/>
    <property type="match status" value="1"/>
</dbReference>
<dbReference type="InterPro" id="IPR011650">
    <property type="entry name" value="Peptidase_M20_dimer"/>
</dbReference>
<evidence type="ECO:0000256" key="2">
    <source>
        <dbReference type="ARBA" id="ARBA00022723"/>
    </source>
</evidence>
<evidence type="ECO:0000259" key="4">
    <source>
        <dbReference type="Pfam" id="PF07687"/>
    </source>
</evidence>
<keyword evidence="1" id="KW-0645">Protease</keyword>
<dbReference type="Pfam" id="PF01546">
    <property type="entry name" value="Peptidase_M20"/>
    <property type="match status" value="1"/>
</dbReference>
<dbReference type="STRING" id="526227.Mesil_2008"/>
<dbReference type="GO" id="GO:0046872">
    <property type="term" value="F:metal ion binding"/>
    <property type="evidence" value="ECO:0007669"/>
    <property type="project" value="UniProtKB-KW"/>
</dbReference>
<evidence type="ECO:0000256" key="3">
    <source>
        <dbReference type="ARBA" id="ARBA00022801"/>
    </source>
</evidence>
<dbReference type="EMBL" id="CP002042">
    <property type="protein sequence ID" value="ADH63882.1"/>
    <property type="molecule type" value="Genomic_DNA"/>
</dbReference>
<evidence type="ECO:0000256" key="1">
    <source>
        <dbReference type="ARBA" id="ARBA00022670"/>
    </source>
</evidence>
<keyword evidence="3" id="KW-0378">Hydrolase</keyword>
<gene>
    <name evidence="5" type="ordered locus">Mesil_2008</name>
</gene>
<keyword evidence="6" id="KW-1185">Reference proteome</keyword>
<dbReference type="AlphaFoldDB" id="D7BH29"/>
<keyword evidence="2" id="KW-0479">Metal-binding</keyword>
<dbReference type="GO" id="GO:0009014">
    <property type="term" value="F:succinyl-diaminopimelate desuccinylase activity"/>
    <property type="evidence" value="ECO:0007669"/>
    <property type="project" value="TreeGrafter"/>
</dbReference>
<dbReference type="PANTHER" id="PTHR43270:SF8">
    <property type="entry name" value="DI- AND TRIPEPTIDASE DUG2-RELATED"/>
    <property type="match status" value="1"/>
</dbReference>
<dbReference type="GO" id="GO:0009089">
    <property type="term" value="P:lysine biosynthetic process via diaminopimelate"/>
    <property type="evidence" value="ECO:0007669"/>
    <property type="project" value="TreeGrafter"/>
</dbReference>
<dbReference type="GO" id="GO:0005829">
    <property type="term" value="C:cytosol"/>
    <property type="evidence" value="ECO:0007669"/>
    <property type="project" value="TreeGrafter"/>
</dbReference>
<feature type="domain" description="Peptidase M20 dimerisation" evidence="4">
    <location>
        <begin position="190"/>
        <end position="346"/>
    </location>
</feature>
<dbReference type="InterPro" id="IPR051458">
    <property type="entry name" value="Cyt/Met_Dipeptidase"/>
</dbReference>
<dbReference type="GO" id="GO:0008233">
    <property type="term" value="F:peptidase activity"/>
    <property type="evidence" value="ECO:0007669"/>
    <property type="project" value="UniProtKB-KW"/>
</dbReference>
<dbReference type="NCBIfam" id="NF005034">
    <property type="entry name" value="PRK06446.1"/>
    <property type="match status" value="1"/>
</dbReference>
<protein>
    <submittedName>
        <fullName evidence="5">Peptidase M20</fullName>
    </submittedName>
</protein>
<dbReference type="InterPro" id="IPR002933">
    <property type="entry name" value="Peptidase_M20"/>
</dbReference>
<dbReference type="KEGG" id="msv:Mesil_2008"/>
<dbReference type="Gene3D" id="3.30.70.360">
    <property type="match status" value="1"/>
</dbReference>
<dbReference type="Pfam" id="PF07687">
    <property type="entry name" value="M20_dimer"/>
    <property type="match status" value="1"/>
</dbReference>
<dbReference type="PANTHER" id="PTHR43270">
    <property type="entry name" value="BETA-ALA-HIS DIPEPTIDASE"/>
    <property type="match status" value="1"/>
</dbReference>
<proteinExistence type="predicted"/>
<evidence type="ECO:0000313" key="6">
    <source>
        <dbReference type="Proteomes" id="UP000001916"/>
    </source>
</evidence>
<sequence length="451" mass="49940">MVYSSMMKLPERVYRYARETLAHLVSFPTVSAEGRAIPETAQAVVKLLEDLGLKAEIHPTPGAPVVYAEGGGNGPTLMFYNHYDVQPADPLELWESDPFTLTERDGHWYARGISDDKGELVSRMAALKWFMEEHGSLPFRVKFVVEGEEEIGSPHLEAYVREHKDRLKADAVVWEFGSVDTAGRPLVYCGLKGIVAVELRVKTAAYDLHSSNGAVVQNPIYRLAAALTTLRDNDGNVLIEGFYDKVRPLSETERKSLEAIPDESEQIAQVYGVKEFLGKAKGFEFYRRMAAVPVVNFNGFHAGYGGPGSKTVLPAEAFAKLDFRLVPDQDPVEVVELLRAHLHKHGFTDVEVITLEVGEHPARSDLEAPWVKQAVEALREVYDREPVVHLSSGGSGPMYPFTHYLSAPVVAIGISYPGSRVHSPNENIRIADFERGVAAIKRAMEKFAALP</sequence>